<sequence length="354" mass="40348">MSKIHEPGEEDKPLLTQGSQSMSPRPGYGLEKAHWINAVRNDPPRKAQVEEFLRNLHVMPRYQLEFRLILHLTLHYFLDKLSFFAVTCSQSTLQAMLEKIKYENEVYDGYNEKGQDYIRQLRSEQFYETEYELVVLHPKHFFPLGARSPCTFRIPMTPTASRFGGFPGPQRHSAQFGAFSGPQRQSARADKRLNPFFVILNADMAFRRFERSFPGVSLPKVYQDLLDLTRQVADQIYHVPVVQEAVKKARVSYDATKYRLQASKGAGGNNEDVDMADAGGQGGRRMAERYSRFGQAVEEPGPNATTEHLRDYARFLISGRGHEPLNSDDEAVLASIGLLPAFEGEDDEDDEEYM</sequence>
<dbReference type="OrthoDB" id="3013631at2759"/>
<feature type="region of interest" description="Disordered" evidence="1">
    <location>
        <begin position="1"/>
        <end position="24"/>
    </location>
</feature>
<evidence type="ECO:0000256" key="1">
    <source>
        <dbReference type="SAM" id="MobiDB-lite"/>
    </source>
</evidence>
<protein>
    <submittedName>
        <fullName evidence="2">Uncharacterized protein</fullName>
    </submittedName>
</protein>
<proteinExistence type="predicted"/>
<accession>A0A9P5TLE2</accession>
<dbReference type="AlphaFoldDB" id="A0A9P5TLE2"/>
<feature type="compositionally biased region" description="Basic and acidic residues" evidence="1">
    <location>
        <begin position="1"/>
        <end position="13"/>
    </location>
</feature>
<evidence type="ECO:0000313" key="3">
    <source>
        <dbReference type="Proteomes" id="UP000724874"/>
    </source>
</evidence>
<feature type="region of interest" description="Disordered" evidence="1">
    <location>
        <begin position="264"/>
        <end position="285"/>
    </location>
</feature>
<dbReference type="EMBL" id="JADNYJ010000068">
    <property type="protein sequence ID" value="KAF8892788.1"/>
    <property type="molecule type" value="Genomic_DNA"/>
</dbReference>
<reference evidence="2" key="1">
    <citation type="submission" date="2020-11" db="EMBL/GenBank/DDBJ databases">
        <authorList>
            <consortium name="DOE Joint Genome Institute"/>
            <person name="Ahrendt S."/>
            <person name="Riley R."/>
            <person name="Andreopoulos W."/>
            <person name="LaButti K."/>
            <person name="Pangilinan J."/>
            <person name="Ruiz-duenas F.J."/>
            <person name="Barrasa J.M."/>
            <person name="Sanchez-Garcia M."/>
            <person name="Camarero S."/>
            <person name="Miyauchi S."/>
            <person name="Serrano A."/>
            <person name="Linde D."/>
            <person name="Babiker R."/>
            <person name="Drula E."/>
            <person name="Ayuso-Fernandez I."/>
            <person name="Pacheco R."/>
            <person name="Padilla G."/>
            <person name="Ferreira P."/>
            <person name="Barriuso J."/>
            <person name="Kellner H."/>
            <person name="Castanera R."/>
            <person name="Alfaro M."/>
            <person name="Ramirez L."/>
            <person name="Pisabarro A.G."/>
            <person name="Kuo A."/>
            <person name="Tritt A."/>
            <person name="Lipzen A."/>
            <person name="He G."/>
            <person name="Yan M."/>
            <person name="Ng V."/>
            <person name="Cullen D."/>
            <person name="Martin F."/>
            <person name="Rosso M.-N."/>
            <person name="Henrissat B."/>
            <person name="Hibbett D."/>
            <person name="Martinez A.T."/>
            <person name="Grigoriev I.V."/>
        </authorList>
    </citation>
    <scope>NUCLEOTIDE SEQUENCE</scope>
    <source>
        <strain evidence="2">AH 44721</strain>
    </source>
</reference>
<organism evidence="2 3">
    <name type="scientific">Gymnopilus junonius</name>
    <name type="common">Spectacular rustgill mushroom</name>
    <name type="synonym">Gymnopilus spectabilis subsp. junonius</name>
    <dbReference type="NCBI Taxonomy" id="109634"/>
    <lineage>
        <taxon>Eukaryota</taxon>
        <taxon>Fungi</taxon>
        <taxon>Dikarya</taxon>
        <taxon>Basidiomycota</taxon>
        <taxon>Agaricomycotina</taxon>
        <taxon>Agaricomycetes</taxon>
        <taxon>Agaricomycetidae</taxon>
        <taxon>Agaricales</taxon>
        <taxon>Agaricineae</taxon>
        <taxon>Hymenogastraceae</taxon>
        <taxon>Gymnopilus</taxon>
    </lineage>
</organism>
<evidence type="ECO:0000313" key="2">
    <source>
        <dbReference type="EMBL" id="KAF8892788.1"/>
    </source>
</evidence>
<dbReference type="Proteomes" id="UP000724874">
    <property type="component" value="Unassembled WGS sequence"/>
</dbReference>
<gene>
    <name evidence="2" type="ORF">CPB84DRAFT_1963550</name>
</gene>
<keyword evidence="3" id="KW-1185">Reference proteome</keyword>
<comment type="caution">
    <text evidence="2">The sequence shown here is derived from an EMBL/GenBank/DDBJ whole genome shotgun (WGS) entry which is preliminary data.</text>
</comment>
<name>A0A9P5TLE2_GYMJU</name>